<dbReference type="HOGENOM" id="CLU_2794525_0_0_1"/>
<dbReference type="AlphaFoldDB" id="V2WQ88"/>
<evidence type="ECO:0000256" key="1">
    <source>
        <dbReference type="SAM" id="MobiDB-lite"/>
    </source>
</evidence>
<dbReference type="STRING" id="1381753.V2WQ88"/>
<sequence>MVHEWRHIKMAKQAGRGHDPSGLEGTPKGSMAIPCRACPHPGINLPSEWKQASAAKAYITSTLMMAIK</sequence>
<comment type="caution">
    <text evidence="2">The sequence shown here is derived from an EMBL/GenBank/DDBJ whole genome shotgun (WGS) entry which is preliminary data.</text>
</comment>
<proteinExistence type="predicted"/>
<accession>V2WQ88</accession>
<dbReference type="EMBL" id="AWSO01001833">
    <property type="protein sequence ID" value="ESK82676.1"/>
    <property type="molecule type" value="Genomic_DNA"/>
</dbReference>
<reference evidence="2 3" key="1">
    <citation type="journal article" date="2014" name="BMC Genomics">
        <title>Genome and secretome analysis of the hemibiotrophic fungal pathogen, Moniliophthora roreri, which causes frosty pod rot disease of cacao: mechanisms of the biotrophic and necrotrophic phases.</title>
        <authorList>
            <person name="Meinhardt L.W."/>
            <person name="Costa G.G.L."/>
            <person name="Thomazella D.P.T."/>
            <person name="Teixeira P.J.P.L."/>
            <person name="Carazzolle M.F."/>
            <person name="Schuster S.C."/>
            <person name="Carlson J.E."/>
            <person name="Guiltinan M.J."/>
            <person name="Mieczkowski P."/>
            <person name="Farmer A."/>
            <person name="Ramaraj T."/>
            <person name="Crozier J."/>
            <person name="Davis R.E."/>
            <person name="Shao J."/>
            <person name="Melnick R.L."/>
            <person name="Pereira G.A.G."/>
            <person name="Bailey B.A."/>
        </authorList>
    </citation>
    <scope>NUCLEOTIDE SEQUENCE [LARGE SCALE GENOMIC DNA]</scope>
    <source>
        <strain evidence="2 3">MCA 2997</strain>
    </source>
</reference>
<evidence type="ECO:0000313" key="2">
    <source>
        <dbReference type="EMBL" id="ESK82676.1"/>
    </source>
</evidence>
<organism evidence="2 3">
    <name type="scientific">Moniliophthora roreri (strain MCA 2997)</name>
    <name type="common">Cocoa frosty pod rot fungus</name>
    <name type="synonym">Crinipellis roreri</name>
    <dbReference type="NCBI Taxonomy" id="1381753"/>
    <lineage>
        <taxon>Eukaryota</taxon>
        <taxon>Fungi</taxon>
        <taxon>Dikarya</taxon>
        <taxon>Basidiomycota</taxon>
        <taxon>Agaricomycotina</taxon>
        <taxon>Agaricomycetes</taxon>
        <taxon>Agaricomycetidae</taxon>
        <taxon>Agaricales</taxon>
        <taxon>Marasmiineae</taxon>
        <taxon>Marasmiaceae</taxon>
        <taxon>Moniliophthora</taxon>
    </lineage>
</organism>
<evidence type="ECO:0000313" key="3">
    <source>
        <dbReference type="Proteomes" id="UP000017559"/>
    </source>
</evidence>
<dbReference type="OrthoDB" id="3257613at2759"/>
<keyword evidence="3" id="KW-1185">Reference proteome</keyword>
<dbReference type="Proteomes" id="UP000017559">
    <property type="component" value="Unassembled WGS sequence"/>
</dbReference>
<protein>
    <submittedName>
        <fullName evidence="2">Uncharacterized protein</fullName>
    </submittedName>
</protein>
<name>V2WQ88_MONRO</name>
<gene>
    <name evidence="2" type="ORF">Moror_11176</name>
</gene>
<dbReference type="KEGG" id="mrr:Moror_11176"/>
<feature type="region of interest" description="Disordered" evidence="1">
    <location>
        <begin position="1"/>
        <end position="28"/>
    </location>
</feature>